<evidence type="ECO:0000256" key="17">
    <source>
        <dbReference type="ARBA" id="ARBA00047614"/>
    </source>
</evidence>
<dbReference type="AlphaFoldDB" id="A0A0D5NGK2"/>
<dbReference type="NCBIfam" id="TIGR01205">
    <property type="entry name" value="D_ala_D_alaTIGR"/>
    <property type="match status" value="1"/>
</dbReference>
<evidence type="ECO:0000256" key="2">
    <source>
        <dbReference type="ARBA" id="ARBA00003921"/>
    </source>
</evidence>
<sequence>MGEKIRIGLIYGGKSGEHEVSLSTALAVMGAFDYDKYEIKPFYITKQGQWRAGQVLLAPPRQVQELRLEDAQAAHDSALAPVFERLTGITPAEGGTDVTAAASEDDKPIEVMFPLLHGTYGEDGTVQGLLEMAGIPYVGAGVLASAVGMDKVIMKKVFAQEGLPQCVFRYFNRTQWEKDHTFFVMEAEVALGYPCFVKPANLGSSVGISKARNREELIQAVELAFRYDRKVIVEEFVDAREIEVSVLGNDEPKASLPGEIITSGDFYDYNAKYTDGKSVMQIPADLPAETAAAVREMAVRAFLAIDGAGLSRVDFFLRREDGRLLINEVNTMPGFTPYSMYPLMWKESGMPYRKLLDNLIELSLARHAEKQRIEYGSGT</sequence>
<evidence type="ECO:0000256" key="25">
    <source>
        <dbReference type="PIRSR" id="PIRSR039102-3"/>
    </source>
</evidence>
<dbReference type="Gene3D" id="3.40.50.20">
    <property type="match status" value="1"/>
</dbReference>
<evidence type="ECO:0000256" key="20">
    <source>
        <dbReference type="ARBA" id="ARBA00076288"/>
    </source>
</evidence>
<feature type="binding site" evidence="25">
    <location>
        <position position="328"/>
    </location>
    <ligand>
        <name>Mg(2+)</name>
        <dbReference type="ChEBI" id="CHEBI:18420"/>
        <label>1</label>
    </ligand>
</feature>
<dbReference type="PANTHER" id="PTHR23132">
    <property type="entry name" value="D-ALANINE--D-ALANINE LIGASE"/>
    <property type="match status" value="1"/>
</dbReference>
<keyword evidence="12 25" id="KW-0460">Magnesium</keyword>
<evidence type="ECO:0000256" key="7">
    <source>
        <dbReference type="ARBA" id="ARBA00022490"/>
    </source>
</evidence>
<evidence type="ECO:0000313" key="28">
    <source>
        <dbReference type="EMBL" id="AJY74391.1"/>
    </source>
</evidence>
<dbReference type="GO" id="GO:0005524">
    <property type="term" value="F:ATP binding"/>
    <property type="evidence" value="ECO:0007669"/>
    <property type="project" value="UniProtKB-UniRule"/>
</dbReference>
<dbReference type="NCBIfam" id="NF002528">
    <property type="entry name" value="PRK01966.1-4"/>
    <property type="match status" value="1"/>
</dbReference>
<dbReference type="PANTHER" id="PTHR23132:SF25">
    <property type="entry name" value="D-ALANINE--D-ALANINE LIGASE A"/>
    <property type="match status" value="1"/>
</dbReference>
<dbReference type="Gene3D" id="3.30.1490.20">
    <property type="entry name" value="ATP-grasp fold, A domain"/>
    <property type="match status" value="1"/>
</dbReference>
<keyword evidence="8 22" id="KW-0436">Ligase</keyword>
<feature type="binding site" evidence="25">
    <location>
        <position position="330"/>
    </location>
    <ligand>
        <name>Mg(2+)</name>
        <dbReference type="ChEBI" id="CHEBI:18420"/>
        <label>2</label>
    </ligand>
</feature>
<comment type="catalytic activity">
    <reaction evidence="17 22">
        <text>2 D-alanine + ATP = D-alanyl-D-alanine + ADP + phosphate + H(+)</text>
        <dbReference type="Rhea" id="RHEA:11224"/>
        <dbReference type="ChEBI" id="CHEBI:15378"/>
        <dbReference type="ChEBI" id="CHEBI:30616"/>
        <dbReference type="ChEBI" id="CHEBI:43474"/>
        <dbReference type="ChEBI" id="CHEBI:57416"/>
        <dbReference type="ChEBI" id="CHEBI:57822"/>
        <dbReference type="ChEBI" id="CHEBI:456216"/>
        <dbReference type="EC" id="6.3.2.4"/>
    </reaction>
</comment>
<dbReference type="InterPro" id="IPR011095">
    <property type="entry name" value="Dala_Dala_lig_C"/>
</dbReference>
<keyword evidence="16 22" id="KW-0961">Cell wall biogenesis/degradation</keyword>
<dbReference type="Gene3D" id="3.30.470.20">
    <property type="entry name" value="ATP-grasp fold, B domain"/>
    <property type="match status" value="1"/>
</dbReference>
<dbReference type="GO" id="GO:0005829">
    <property type="term" value="C:cytosol"/>
    <property type="evidence" value="ECO:0007669"/>
    <property type="project" value="TreeGrafter"/>
</dbReference>
<evidence type="ECO:0000313" key="29">
    <source>
        <dbReference type="Proteomes" id="UP000032633"/>
    </source>
</evidence>
<dbReference type="NCBIfam" id="NF002378">
    <property type="entry name" value="PRK01372.1"/>
    <property type="match status" value="1"/>
</dbReference>
<proteinExistence type="inferred from homology"/>
<feature type="binding site" evidence="25">
    <location>
        <position position="328"/>
    </location>
    <ligand>
        <name>Mg(2+)</name>
        <dbReference type="ChEBI" id="CHEBI:18420"/>
        <label>2</label>
    </ligand>
</feature>
<dbReference type="Pfam" id="PF01820">
    <property type="entry name" value="Dala_Dala_lig_N"/>
    <property type="match status" value="1"/>
</dbReference>
<keyword evidence="29" id="KW-1185">Reference proteome</keyword>
<dbReference type="RefSeq" id="WP_045669826.1">
    <property type="nucleotide sequence ID" value="NZ_CP011058.1"/>
</dbReference>
<evidence type="ECO:0000256" key="5">
    <source>
        <dbReference type="ARBA" id="ARBA00010871"/>
    </source>
</evidence>
<evidence type="ECO:0000256" key="22">
    <source>
        <dbReference type="HAMAP-Rule" id="MF_00047"/>
    </source>
</evidence>
<feature type="binding site" evidence="24">
    <location>
        <position position="151"/>
    </location>
    <ligand>
        <name>ATP</name>
        <dbReference type="ChEBI" id="CHEBI:30616"/>
    </ligand>
</feature>
<dbReference type="UniPathway" id="UPA00219"/>
<feature type="active site" evidence="23">
    <location>
        <position position="17"/>
    </location>
</feature>
<organism evidence="28 29">
    <name type="scientific">Paenibacillus beijingensis</name>
    <dbReference type="NCBI Taxonomy" id="1126833"/>
    <lineage>
        <taxon>Bacteria</taxon>
        <taxon>Bacillati</taxon>
        <taxon>Bacillota</taxon>
        <taxon>Bacilli</taxon>
        <taxon>Bacillales</taxon>
        <taxon>Paenibacillaceae</taxon>
        <taxon>Paenibacillus</taxon>
    </lineage>
</organism>
<evidence type="ECO:0000256" key="19">
    <source>
        <dbReference type="ARBA" id="ARBA00068427"/>
    </source>
</evidence>
<keyword evidence="7 22" id="KW-0963">Cytoplasm</keyword>
<keyword evidence="13 22" id="KW-0133">Cell shape</keyword>
<gene>
    <name evidence="22 28" type="primary">ddl</name>
    <name evidence="28" type="ORF">VN24_07130</name>
</gene>
<evidence type="ECO:0000256" key="6">
    <source>
        <dbReference type="ARBA" id="ARBA00012216"/>
    </source>
</evidence>
<comment type="subcellular location">
    <subcellularLocation>
        <location evidence="3 22">Cytoplasm</location>
    </subcellularLocation>
</comment>
<evidence type="ECO:0000256" key="14">
    <source>
        <dbReference type="ARBA" id="ARBA00022984"/>
    </source>
</evidence>
<dbReference type="FunFam" id="3.30.470.20:FF:000008">
    <property type="entry name" value="D-alanine--D-alanine ligase"/>
    <property type="match status" value="1"/>
</dbReference>
<feature type="binding site" evidence="25">
    <location>
        <position position="314"/>
    </location>
    <ligand>
        <name>Mg(2+)</name>
        <dbReference type="ChEBI" id="CHEBI:18420"/>
        <label>1</label>
    </ligand>
</feature>
<dbReference type="EMBL" id="CP011058">
    <property type="protein sequence ID" value="AJY74391.1"/>
    <property type="molecule type" value="Genomic_DNA"/>
</dbReference>
<keyword evidence="11 26" id="KW-0067">ATP-binding</keyword>
<reference evidence="29" key="2">
    <citation type="submission" date="2015-03" db="EMBL/GenBank/DDBJ databases">
        <title>Genome sequence of Paenibacillus beijingensis strain DSM 24997T.</title>
        <authorList>
            <person name="Kwak Y."/>
            <person name="Shin J.-H."/>
        </authorList>
    </citation>
    <scope>NUCLEOTIDE SEQUENCE [LARGE SCALE GENOMIC DNA]</scope>
    <source>
        <strain evidence="29">DSM 24997</strain>
    </source>
</reference>
<comment type="cofactor">
    <cofactor evidence="25">
        <name>Mg(2+)</name>
        <dbReference type="ChEBI" id="CHEBI:18420"/>
    </cofactor>
    <cofactor evidence="25">
        <name>Mn(2+)</name>
        <dbReference type="ChEBI" id="CHEBI:29035"/>
    </cofactor>
    <text evidence="25">Binds 2 magnesium or manganese ions per subunit.</text>
</comment>
<feature type="domain" description="ATP-grasp" evidence="27">
    <location>
        <begin position="155"/>
        <end position="361"/>
    </location>
</feature>
<evidence type="ECO:0000256" key="11">
    <source>
        <dbReference type="ARBA" id="ARBA00022840"/>
    </source>
</evidence>
<dbReference type="FunFam" id="3.30.1490.20:FF:000007">
    <property type="entry name" value="D-alanine--D-alanine ligase"/>
    <property type="match status" value="1"/>
</dbReference>
<keyword evidence="14 22" id="KW-0573">Peptidoglycan synthesis</keyword>
<dbReference type="SUPFAM" id="SSF52440">
    <property type="entry name" value="PreATP-grasp domain"/>
    <property type="match status" value="1"/>
</dbReference>
<dbReference type="PROSITE" id="PS50975">
    <property type="entry name" value="ATP_GRASP"/>
    <property type="match status" value="1"/>
</dbReference>
<evidence type="ECO:0000256" key="8">
    <source>
        <dbReference type="ARBA" id="ARBA00022598"/>
    </source>
</evidence>
<comment type="pathway">
    <text evidence="4 22">Cell wall biogenesis; peptidoglycan biosynthesis.</text>
</comment>
<dbReference type="InterPro" id="IPR016185">
    <property type="entry name" value="PreATP-grasp_dom_sf"/>
</dbReference>
<dbReference type="InterPro" id="IPR005905">
    <property type="entry name" value="D_ala_D_ala"/>
</dbReference>
<comment type="similarity">
    <text evidence="5 22">Belongs to the D-alanine--D-alanine ligase family.</text>
</comment>
<evidence type="ECO:0000256" key="1">
    <source>
        <dbReference type="ARBA" id="ARBA00001936"/>
    </source>
</evidence>
<dbReference type="EC" id="6.3.2.4" evidence="6 22"/>
<dbReference type="STRING" id="1126833.VN24_07130"/>
<evidence type="ECO:0000256" key="16">
    <source>
        <dbReference type="ARBA" id="ARBA00023316"/>
    </source>
</evidence>
<comment type="cofactor">
    <cofactor evidence="1">
        <name>Mn(2+)</name>
        <dbReference type="ChEBI" id="CHEBI:29035"/>
    </cofactor>
</comment>
<evidence type="ECO:0000256" key="24">
    <source>
        <dbReference type="PIRSR" id="PIRSR039102-2"/>
    </source>
</evidence>
<keyword evidence="9 25" id="KW-0479">Metal-binding</keyword>
<dbReference type="SUPFAM" id="SSF56059">
    <property type="entry name" value="Glutathione synthetase ATP-binding domain-like"/>
    <property type="match status" value="1"/>
</dbReference>
<dbReference type="InterPro" id="IPR011761">
    <property type="entry name" value="ATP-grasp"/>
</dbReference>
<evidence type="ECO:0000256" key="15">
    <source>
        <dbReference type="ARBA" id="ARBA00023211"/>
    </source>
</evidence>
<dbReference type="NCBIfam" id="NF002526">
    <property type="entry name" value="PRK01966.1-2"/>
    <property type="match status" value="1"/>
</dbReference>
<dbReference type="PIRSF" id="PIRSF039102">
    <property type="entry name" value="Ddl/VanB"/>
    <property type="match status" value="1"/>
</dbReference>
<reference evidence="28 29" key="1">
    <citation type="journal article" date="2015" name="J. Biotechnol.">
        <title>Complete genome sequence of Paenibacillus beijingensis 7188(T) (=DSM 24997(T)), a novel rhizobacterium from jujube garden soil.</title>
        <authorList>
            <person name="Kwak Y."/>
            <person name="Shin J.H."/>
        </authorList>
    </citation>
    <scope>NUCLEOTIDE SEQUENCE [LARGE SCALE GENOMIC DNA]</scope>
    <source>
        <strain evidence="28 29">DSM 24997</strain>
    </source>
</reference>
<dbReference type="GO" id="GO:0071555">
    <property type="term" value="P:cell wall organization"/>
    <property type="evidence" value="ECO:0007669"/>
    <property type="project" value="UniProtKB-KW"/>
</dbReference>
<dbReference type="PROSITE" id="PS00843">
    <property type="entry name" value="DALA_DALA_LIGASE_1"/>
    <property type="match status" value="1"/>
</dbReference>
<feature type="binding site" evidence="24">
    <location>
        <begin position="196"/>
        <end position="198"/>
    </location>
    <ligand>
        <name>ATP</name>
        <dbReference type="ChEBI" id="CHEBI:30616"/>
    </ligand>
</feature>
<evidence type="ECO:0000259" key="27">
    <source>
        <dbReference type="PROSITE" id="PS50975"/>
    </source>
</evidence>
<dbReference type="KEGG" id="pbj:VN24_07130"/>
<dbReference type="GO" id="GO:0008716">
    <property type="term" value="F:D-alanine-D-alanine ligase activity"/>
    <property type="evidence" value="ECO:0007669"/>
    <property type="project" value="UniProtKB-UniRule"/>
</dbReference>
<dbReference type="Proteomes" id="UP000032633">
    <property type="component" value="Chromosome"/>
</dbReference>
<dbReference type="HOGENOM" id="CLU_039268_0_0_9"/>
<accession>A0A0D5NGK2</accession>
<comment type="function">
    <text evidence="2 22">Cell wall formation.</text>
</comment>
<dbReference type="GO" id="GO:0046872">
    <property type="term" value="F:metal ion binding"/>
    <property type="evidence" value="ECO:0007669"/>
    <property type="project" value="UniProtKB-KW"/>
</dbReference>
<evidence type="ECO:0000256" key="23">
    <source>
        <dbReference type="PIRSR" id="PIRSR039102-1"/>
    </source>
</evidence>
<dbReference type="GO" id="GO:0009252">
    <property type="term" value="P:peptidoglycan biosynthetic process"/>
    <property type="evidence" value="ECO:0007669"/>
    <property type="project" value="UniProtKB-UniRule"/>
</dbReference>
<evidence type="ECO:0000256" key="26">
    <source>
        <dbReference type="PROSITE-ProRule" id="PRU00409"/>
    </source>
</evidence>
<name>A0A0D5NGK2_9BACL</name>
<feature type="binding site" evidence="24">
    <location>
        <begin position="327"/>
        <end position="328"/>
    </location>
    <ligand>
        <name>ATP</name>
        <dbReference type="ChEBI" id="CHEBI:30616"/>
    </ligand>
</feature>
<feature type="binding site" evidence="24">
    <location>
        <begin position="234"/>
        <end position="241"/>
    </location>
    <ligand>
        <name>ATP</name>
        <dbReference type="ChEBI" id="CHEBI:30616"/>
    </ligand>
</feature>
<dbReference type="InterPro" id="IPR011127">
    <property type="entry name" value="Dala_Dala_lig_N"/>
</dbReference>
<feature type="active site" evidence="23">
    <location>
        <position position="204"/>
    </location>
</feature>
<feature type="active site" evidence="23">
    <location>
        <position position="339"/>
    </location>
</feature>
<evidence type="ECO:0000256" key="12">
    <source>
        <dbReference type="ARBA" id="ARBA00022842"/>
    </source>
</evidence>
<dbReference type="InterPro" id="IPR000291">
    <property type="entry name" value="D-Ala_lig_Van_CS"/>
</dbReference>
<dbReference type="OrthoDB" id="9813261at2"/>
<dbReference type="GO" id="GO:0008360">
    <property type="term" value="P:regulation of cell shape"/>
    <property type="evidence" value="ECO:0007669"/>
    <property type="project" value="UniProtKB-KW"/>
</dbReference>
<keyword evidence="15 25" id="KW-0464">Manganese</keyword>
<comment type="pathway">
    <text evidence="18">Glycan biosynthesis.</text>
</comment>
<evidence type="ECO:0000256" key="21">
    <source>
        <dbReference type="ARBA" id="ARBA00077154"/>
    </source>
</evidence>
<keyword evidence="10 24" id="KW-0547">Nucleotide-binding</keyword>
<feature type="binding site" evidence="24">
    <location>
        <begin position="204"/>
        <end position="205"/>
    </location>
    <ligand>
        <name>ATP</name>
        <dbReference type="ChEBI" id="CHEBI:30616"/>
    </ligand>
</feature>
<protein>
    <recommendedName>
        <fullName evidence="19 22">D-alanine--D-alanine ligase</fullName>
        <ecNumber evidence="6 22">6.3.2.4</ecNumber>
    </recommendedName>
    <alternativeName>
        <fullName evidence="21 22">D-Ala-D-Ala ligase</fullName>
    </alternativeName>
    <alternativeName>
        <fullName evidence="20 22">D-alanylalanine synthetase</fullName>
    </alternativeName>
</protein>
<dbReference type="Pfam" id="PF07478">
    <property type="entry name" value="Dala_Dala_lig_C"/>
    <property type="match status" value="1"/>
</dbReference>
<dbReference type="PATRIC" id="fig|1126833.4.peg.1562"/>
<evidence type="ECO:0000256" key="18">
    <source>
        <dbReference type="ARBA" id="ARBA00060592"/>
    </source>
</evidence>
<dbReference type="PROSITE" id="PS00844">
    <property type="entry name" value="DALA_DALA_LIGASE_2"/>
    <property type="match status" value="1"/>
</dbReference>
<evidence type="ECO:0000256" key="10">
    <source>
        <dbReference type="ARBA" id="ARBA00022741"/>
    </source>
</evidence>
<evidence type="ECO:0000256" key="9">
    <source>
        <dbReference type="ARBA" id="ARBA00022723"/>
    </source>
</evidence>
<dbReference type="HAMAP" id="MF_00047">
    <property type="entry name" value="Dala_Dala_lig"/>
    <property type="match status" value="1"/>
</dbReference>
<evidence type="ECO:0000256" key="3">
    <source>
        <dbReference type="ARBA" id="ARBA00004496"/>
    </source>
</evidence>
<evidence type="ECO:0000256" key="13">
    <source>
        <dbReference type="ARBA" id="ARBA00022960"/>
    </source>
</evidence>
<evidence type="ECO:0000256" key="4">
    <source>
        <dbReference type="ARBA" id="ARBA00004752"/>
    </source>
</evidence>
<dbReference type="InterPro" id="IPR013815">
    <property type="entry name" value="ATP_grasp_subdomain_1"/>
</dbReference>